<dbReference type="Pfam" id="PF07859">
    <property type="entry name" value="Abhydrolase_3"/>
    <property type="match status" value="1"/>
</dbReference>
<protein>
    <recommendedName>
        <fullName evidence="4">Alpha/beta hydrolase fold-3 domain-containing protein</fullName>
    </recommendedName>
</protein>
<gene>
    <name evidence="5" type="ORF">BLGHR1_15624</name>
</gene>
<dbReference type="InterPro" id="IPR029058">
    <property type="entry name" value="AB_hydrolase_fold"/>
</dbReference>
<accession>A0A383UZ24</accession>
<organism evidence="5 6">
    <name type="scientific">Blumeria hordei</name>
    <name type="common">Barley powdery mildew</name>
    <name type="synonym">Blumeria graminis f. sp. hordei</name>
    <dbReference type="NCBI Taxonomy" id="2867405"/>
    <lineage>
        <taxon>Eukaryota</taxon>
        <taxon>Fungi</taxon>
        <taxon>Dikarya</taxon>
        <taxon>Ascomycota</taxon>
        <taxon>Pezizomycotina</taxon>
        <taxon>Leotiomycetes</taxon>
        <taxon>Erysiphales</taxon>
        <taxon>Erysiphaceae</taxon>
        <taxon>Blumeria</taxon>
    </lineage>
</organism>
<dbReference type="PANTHER" id="PTHR48081">
    <property type="entry name" value="AB HYDROLASE SUPERFAMILY PROTEIN C4A8.06C"/>
    <property type="match status" value="1"/>
</dbReference>
<sequence length="470" mass="52504">MEIKKRALLKILVTQAPLIVKTTLRHIFGLSEQSKYWDLRTELVIAVLRYMLNDAPPVTISRAQGLSIRDRIINGNMWVSKLTIPKPPEDDIRQVLFKAIEGLKELGDASGGYQEPDILPVEAEWTGYRAGVSAKSPEPAISEAEKFTEMMREVTSEVTVLYFHGGGLYLLDPASHRPATAMLARLTKGRCLSIRYRLAPQNPFPAALLDILSAYLSLLYPPPDALHTPVPSDRIVFAGDSAGGNLCFSLLQVILEIQRQALFVTWHGIQREVPLPAGIATSSPWLDVTGSAPSYQANRAYDYLPTHLSNFPACAAWPTQPPRPHLYTNESMLLHPLVSPITANSWQECCPIYIQTGKELLSDEDTFSAMKLANLGVTVIYEEYESMPHCFGFILPKLPESKKFFTTWARTIKLMVENPEALVPSATLIKAKSLEEVTLDLQTLSTFTEEEIIQKMREKVEKMTLTVPKL</sequence>
<evidence type="ECO:0000259" key="4">
    <source>
        <dbReference type="Pfam" id="PF07859"/>
    </source>
</evidence>
<dbReference type="SUPFAM" id="SSF53474">
    <property type="entry name" value="alpha/beta-Hydrolases"/>
    <property type="match status" value="1"/>
</dbReference>
<dbReference type="InterPro" id="IPR050300">
    <property type="entry name" value="GDXG_lipolytic_enzyme"/>
</dbReference>
<proteinExistence type="inferred from homology"/>
<dbReference type="InterPro" id="IPR033140">
    <property type="entry name" value="Lipase_GDXG_put_SER_AS"/>
</dbReference>
<feature type="domain" description="Alpha/beta hydrolase fold-3" evidence="4">
    <location>
        <begin position="160"/>
        <end position="391"/>
    </location>
</feature>
<evidence type="ECO:0000313" key="5">
    <source>
        <dbReference type="EMBL" id="SZF04825.1"/>
    </source>
</evidence>
<evidence type="ECO:0000256" key="3">
    <source>
        <dbReference type="PROSITE-ProRule" id="PRU10038"/>
    </source>
</evidence>
<feature type="active site" evidence="3">
    <location>
        <position position="241"/>
    </location>
</feature>
<name>A0A383UZ24_BLUHO</name>
<dbReference type="GO" id="GO:0016787">
    <property type="term" value="F:hydrolase activity"/>
    <property type="evidence" value="ECO:0007669"/>
    <property type="project" value="UniProtKB-KW"/>
</dbReference>
<dbReference type="PANTHER" id="PTHR48081:SF25">
    <property type="entry name" value="PUTATIVE (AFU_ORTHOLOGUE AFUA_3G11560)-RELATED"/>
    <property type="match status" value="1"/>
</dbReference>
<evidence type="ECO:0000256" key="2">
    <source>
        <dbReference type="ARBA" id="ARBA00022801"/>
    </source>
</evidence>
<dbReference type="EMBL" id="UNSH01000067">
    <property type="protein sequence ID" value="SZF04825.1"/>
    <property type="molecule type" value="Genomic_DNA"/>
</dbReference>
<dbReference type="VEuPathDB" id="FungiDB:BLGHR1_15624"/>
<reference evidence="5 6" key="1">
    <citation type="submission" date="2017-11" db="EMBL/GenBank/DDBJ databases">
        <authorList>
            <person name="Kracher B."/>
        </authorList>
    </citation>
    <scope>NUCLEOTIDE SEQUENCE [LARGE SCALE GENOMIC DNA]</scope>
    <source>
        <strain evidence="5 6">RACE1</strain>
    </source>
</reference>
<comment type="similarity">
    <text evidence="1">Belongs to the 'GDXG' lipolytic enzyme family.</text>
</comment>
<dbReference type="AlphaFoldDB" id="A0A383UZ24"/>
<keyword evidence="2" id="KW-0378">Hydrolase</keyword>
<dbReference type="Proteomes" id="UP000275772">
    <property type="component" value="Unassembled WGS sequence"/>
</dbReference>
<dbReference type="PROSITE" id="PS01174">
    <property type="entry name" value="LIPASE_GDXG_SER"/>
    <property type="match status" value="1"/>
</dbReference>
<dbReference type="Gene3D" id="3.40.50.1820">
    <property type="entry name" value="alpha/beta hydrolase"/>
    <property type="match status" value="1"/>
</dbReference>
<evidence type="ECO:0000256" key="1">
    <source>
        <dbReference type="ARBA" id="ARBA00010515"/>
    </source>
</evidence>
<evidence type="ECO:0000313" key="6">
    <source>
        <dbReference type="Proteomes" id="UP000275772"/>
    </source>
</evidence>
<dbReference type="InterPro" id="IPR013094">
    <property type="entry name" value="AB_hydrolase_3"/>
</dbReference>